<dbReference type="Pfam" id="PF12419">
    <property type="entry name" value="DUF3670"/>
    <property type="match status" value="1"/>
</dbReference>
<evidence type="ECO:0000313" key="2">
    <source>
        <dbReference type="EMBL" id="PZR78379.1"/>
    </source>
</evidence>
<organism evidence="2 3">
    <name type="scientific">Candidatus Aeolococcus gillhamiae</name>
    <dbReference type="NCBI Taxonomy" id="3127015"/>
    <lineage>
        <taxon>Bacteria</taxon>
        <taxon>Bacillati</taxon>
        <taxon>Candidatus Dormiibacterota</taxon>
        <taxon>Candidatus Dormibacteria</taxon>
        <taxon>Candidatus Aeolococcales</taxon>
        <taxon>Candidatus Aeolococcaceae</taxon>
        <taxon>Candidatus Aeolococcus</taxon>
    </lineage>
</organism>
<comment type="caution">
    <text evidence="2">The sequence shown here is derived from an EMBL/GenBank/DDBJ whole genome shotgun (WGS) entry which is preliminary data.</text>
</comment>
<sequence length="119" mass="12428">MGRVLEEARSAELVLDDEETGQLLGPAAEDLAGAGIEVLWPSELAGDGLALRAVLTPTPSPAAVTEGGFSLDALLDFHWEMRLGGETLTAEEVAALGVGTGRPARRRPLPPRVRLTTGC</sequence>
<evidence type="ECO:0000313" key="3">
    <source>
        <dbReference type="Proteomes" id="UP000248724"/>
    </source>
</evidence>
<evidence type="ECO:0000259" key="1">
    <source>
        <dbReference type="Pfam" id="PF12419"/>
    </source>
</evidence>
<dbReference type="EMBL" id="QHBU01000259">
    <property type="protein sequence ID" value="PZR78379.1"/>
    <property type="molecule type" value="Genomic_DNA"/>
</dbReference>
<accession>A0A2W5YZD5</accession>
<proteinExistence type="predicted"/>
<protein>
    <recommendedName>
        <fullName evidence="1">DUF3670 domain-containing protein</fullName>
    </recommendedName>
</protein>
<reference evidence="2 3" key="1">
    <citation type="journal article" date="2017" name="Nature">
        <title>Atmospheric trace gases support primary production in Antarctic desert surface soil.</title>
        <authorList>
            <person name="Ji M."/>
            <person name="Greening C."/>
            <person name="Vanwonterghem I."/>
            <person name="Carere C.R."/>
            <person name="Bay S.K."/>
            <person name="Steen J.A."/>
            <person name="Montgomery K."/>
            <person name="Lines T."/>
            <person name="Beardall J."/>
            <person name="van Dorst J."/>
            <person name="Snape I."/>
            <person name="Stott M.B."/>
            <person name="Hugenholtz P."/>
            <person name="Ferrari B.C."/>
        </authorList>
    </citation>
    <scope>NUCLEOTIDE SEQUENCE [LARGE SCALE GENOMIC DNA]</scope>
    <source>
        <strain evidence="2">RRmetagenome_bin12</strain>
    </source>
</reference>
<dbReference type="AlphaFoldDB" id="A0A2W5YZD5"/>
<gene>
    <name evidence="2" type="ORF">DLM65_13165</name>
</gene>
<name>A0A2W5YZD5_9BACT</name>
<dbReference type="Proteomes" id="UP000248724">
    <property type="component" value="Unassembled WGS sequence"/>
</dbReference>
<dbReference type="InterPro" id="IPR022138">
    <property type="entry name" value="DUF3670"/>
</dbReference>
<feature type="domain" description="DUF3670" evidence="1">
    <location>
        <begin position="10"/>
        <end position="96"/>
    </location>
</feature>